<accession>V6LSR5</accession>
<organism evidence="1">
    <name type="scientific">Spironucleus salmonicida</name>
    <dbReference type="NCBI Taxonomy" id="348837"/>
    <lineage>
        <taxon>Eukaryota</taxon>
        <taxon>Metamonada</taxon>
        <taxon>Diplomonadida</taxon>
        <taxon>Hexamitidae</taxon>
        <taxon>Hexamitinae</taxon>
        <taxon>Spironucleus</taxon>
    </lineage>
</organism>
<protein>
    <submittedName>
        <fullName evidence="1">Uncharacterized protein</fullName>
    </submittedName>
</protein>
<evidence type="ECO:0000313" key="1">
    <source>
        <dbReference type="EMBL" id="EST46726.1"/>
    </source>
</evidence>
<name>V6LSR5_9EUKA</name>
<gene>
    <name evidence="1" type="ORF">SS50377_13240</name>
</gene>
<dbReference type="AlphaFoldDB" id="V6LSR5"/>
<dbReference type="EMBL" id="KI546067">
    <property type="protein sequence ID" value="EST46726.1"/>
    <property type="molecule type" value="Genomic_DNA"/>
</dbReference>
<proteinExistence type="predicted"/>
<sequence length="352" mass="38075">MRQCPLSEGFLPLSGKKLPAAATGARNYSRSGCKANINLATAQRILSLPLPVVGVRRPQEPLESRASPVPGAVLLSDAEVRELPLGDRLPLYPVVDAEPHLGPMVHLPPLERKLPQRVLGDGAVAPLVEAVVQLLGARFLVREQALPGAAGVEPRAGGVLLRDEGTLLREMVWLQVCCGSWTCGLTITLGVGRRCGTGTDLSSRARCGLLTYSGVCMWLDSAVLSVRCRVILGGVNTLLFAILQSQRLKVILSIIYAKQIRSLRAAYGGPPLENQEVGRLVRVAAGIEQRQALQPHLLKYFALLHYFFAQGRVGLAAAHFKKVGVLRNNVNPEKLDFVIPKNILPLASYYTI</sequence>
<reference evidence="1" key="1">
    <citation type="journal article" date="2014" name="PLoS Genet.">
        <title>The Genome of Spironucleus salmonicida Highlights a Fish Pathogen Adapted to Fluctuating Environments.</title>
        <authorList>
            <person name="Xu F."/>
            <person name="Jerlstrom-Hultqvist J."/>
            <person name="Einarsson E."/>
            <person name="Astvaldsson A."/>
            <person name="Svard S.G."/>
            <person name="Andersson J.O."/>
        </authorList>
    </citation>
    <scope>NUCLEOTIDE SEQUENCE</scope>
</reference>